<protein>
    <recommendedName>
        <fullName evidence="1">proton-translocating NAD(P)(+) transhydrogenase</fullName>
        <ecNumber evidence="1">7.1.1.1</ecNumber>
    </recommendedName>
</protein>
<sequence>MDLRSLKAHRLIFNSMRKLCHKSRFAKSIFPVNQRRSYFNKIGNSKNRIKFSIAKFDYPILSQNQNFCSTHKKSANERKVIKTVPFDKMTIGIPKESFQDERRVAISPNSVMKLAKKGATVLVATGAGEGSNFTDEAYNKAGATICSQQKALSADVVLKVRAPSNEEISHLKDESTLFSFVFPAKNKQLVQKLEKKKTTLFAMDCIPRITTSQGYDALSSMSNVAGYKAVVEAAQHFGNFFSGQTTAAG</sequence>
<organism evidence="7 8">
    <name type="scientific">Bonamia ostreae</name>
    <dbReference type="NCBI Taxonomy" id="126728"/>
    <lineage>
        <taxon>Eukaryota</taxon>
        <taxon>Sar</taxon>
        <taxon>Rhizaria</taxon>
        <taxon>Endomyxa</taxon>
        <taxon>Ascetosporea</taxon>
        <taxon>Haplosporida</taxon>
        <taxon>Bonamia</taxon>
    </lineage>
</organism>
<evidence type="ECO:0000313" key="8">
    <source>
        <dbReference type="Proteomes" id="UP001439008"/>
    </source>
</evidence>
<reference evidence="7 8" key="1">
    <citation type="journal article" date="2024" name="BMC Biol.">
        <title>Comparative genomics of Ascetosporea gives new insight into the evolutionary basis for animal parasitism in Rhizaria.</title>
        <authorList>
            <person name="Hiltunen Thoren M."/>
            <person name="Onut-Brannstrom I."/>
            <person name="Alfjorden A."/>
            <person name="Peckova H."/>
            <person name="Swords F."/>
            <person name="Hooper C."/>
            <person name="Holzer A.S."/>
            <person name="Bass D."/>
            <person name="Burki F."/>
        </authorList>
    </citation>
    <scope>NUCLEOTIDE SEQUENCE [LARGE SCALE GENOMIC DNA]</scope>
    <source>
        <strain evidence="7">20-A016</strain>
    </source>
</reference>
<dbReference type="PANTHER" id="PTHR10160">
    <property type="entry name" value="NAD(P) TRANSHYDROGENASE"/>
    <property type="match status" value="1"/>
</dbReference>
<evidence type="ECO:0000259" key="6">
    <source>
        <dbReference type="SMART" id="SM01003"/>
    </source>
</evidence>
<name>A0ABV2ASM7_9EUKA</name>
<evidence type="ECO:0000256" key="4">
    <source>
        <dbReference type="ARBA" id="ARBA00023027"/>
    </source>
</evidence>
<dbReference type="PANTHER" id="PTHR10160:SF19">
    <property type="entry name" value="PROTON-TRANSLOCATING NAD(P)(+) TRANSHYDROGENASE"/>
    <property type="match status" value="1"/>
</dbReference>
<dbReference type="SUPFAM" id="SSF52283">
    <property type="entry name" value="Formate/glycerate dehydrogenase catalytic domain-like"/>
    <property type="match status" value="1"/>
</dbReference>
<evidence type="ECO:0000256" key="2">
    <source>
        <dbReference type="ARBA" id="ARBA00022857"/>
    </source>
</evidence>
<evidence type="ECO:0000256" key="3">
    <source>
        <dbReference type="ARBA" id="ARBA00022967"/>
    </source>
</evidence>
<comment type="catalytic activity">
    <reaction evidence="5">
        <text>NAD(+) + NADPH + H(+)(in) = NADH + NADP(+) + H(+)(out)</text>
        <dbReference type="Rhea" id="RHEA:47992"/>
        <dbReference type="ChEBI" id="CHEBI:15378"/>
        <dbReference type="ChEBI" id="CHEBI:57540"/>
        <dbReference type="ChEBI" id="CHEBI:57783"/>
        <dbReference type="ChEBI" id="CHEBI:57945"/>
        <dbReference type="ChEBI" id="CHEBI:58349"/>
        <dbReference type="EC" id="7.1.1.1"/>
    </reaction>
</comment>
<keyword evidence="3" id="KW-1278">Translocase</keyword>
<dbReference type="Gene3D" id="3.40.50.720">
    <property type="entry name" value="NAD(P)-binding Rossmann-like Domain"/>
    <property type="match status" value="2"/>
</dbReference>
<evidence type="ECO:0000256" key="1">
    <source>
        <dbReference type="ARBA" id="ARBA00012943"/>
    </source>
</evidence>
<evidence type="ECO:0000313" key="7">
    <source>
        <dbReference type="EMBL" id="MES1922675.1"/>
    </source>
</evidence>
<keyword evidence="8" id="KW-1185">Reference proteome</keyword>
<dbReference type="Proteomes" id="UP001439008">
    <property type="component" value="Unassembled WGS sequence"/>
</dbReference>
<gene>
    <name evidence="7" type="ORF">MHBO_004198</name>
</gene>
<dbReference type="Pfam" id="PF05222">
    <property type="entry name" value="AlaDh_PNT_N"/>
    <property type="match status" value="1"/>
</dbReference>
<proteinExistence type="predicted"/>
<keyword evidence="2" id="KW-0521">NADP</keyword>
<feature type="domain" description="Alanine dehydrogenase/pyridine nucleotide transhydrogenase N-terminal" evidence="6">
    <location>
        <begin position="92"/>
        <end position="225"/>
    </location>
</feature>
<dbReference type="SMART" id="SM01003">
    <property type="entry name" value="AlaDh_PNT_N"/>
    <property type="match status" value="1"/>
</dbReference>
<comment type="caution">
    <text evidence="7">The sequence shown here is derived from an EMBL/GenBank/DDBJ whole genome shotgun (WGS) entry which is preliminary data.</text>
</comment>
<accession>A0ABV2ASM7</accession>
<feature type="non-terminal residue" evidence="7">
    <location>
        <position position="249"/>
    </location>
</feature>
<dbReference type="EC" id="7.1.1.1" evidence="1"/>
<keyword evidence="4" id="KW-0520">NAD</keyword>
<evidence type="ECO:0000256" key="5">
    <source>
        <dbReference type="ARBA" id="ARBA00048202"/>
    </source>
</evidence>
<dbReference type="InterPro" id="IPR007886">
    <property type="entry name" value="AlaDH/PNT_N"/>
</dbReference>
<dbReference type="EMBL" id="JBDODL010003396">
    <property type="protein sequence ID" value="MES1922675.1"/>
    <property type="molecule type" value="Genomic_DNA"/>
</dbReference>